<dbReference type="Proteomes" id="UP001305414">
    <property type="component" value="Unassembled WGS sequence"/>
</dbReference>
<dbReference type="Pfam" id="PF10680">
    <property type="entry name" value="RRN9"/>
    <property type="match status" value="1"/>
</dbReference>
<feature type="domain" description="Rrn9" evidence="2">
    <location>
        <begin position="56"/>
        <end position="127"/>
    </location>
</feature>
<name>A0AAN7Z8U8_9PEZI</name>
<feature type="compositionally biased region" description="Low complexity" evidence="1">
    <location>
        <begin position="304"/>
        <end position="319"/>
    </location>
</feature>
<feature type="region of interest" description="Disordered" evidence="1">
    <location>
        <begin position="299"/>
        <end position="371"/>
    </location>
</feature>
<accession>A0AAN7Z8U8</accession>
<feature type="compositionally biased region" description="Basic and acidic residues" evidence="1">
    <location>
        <begin position="660"/>
        <end position="673"/>
    </location>
</feature>
<evidence type="ECO:0000313" key="4">
    <source>
        <dbReference type="Proteomes" id="UP001305414"/>
    </source>
</evidence>
<feature type="region of interest" description="Disordered" evidence="1">
    <location>
        <begin position="392"/>
        <end position="451"/>
    </location>
</feature>
<evidence type="ECO:0000313" key="3">
    <source>
        <dbReference type="EMBL" id="KAK5630548.1"/>
    </source>
</evidence>
<feature type="compositionally biased region" description="Polar residues" evidence="1">
    <location>
        <begin position="320"/>
        <end position="330"/>
    </location>
</feature>
<comment type="caution">
    <text evidence="3">The sequence shown here is derived from an EMBL/GenBank/DDBJ whole genome shotgun (WGS) entry which is preliminary data.</text>
</comment>
<dbReference type="EMBL" id="JAWHQM010000016">
    <property type="protein sequence ID" value="KAK5630548.1"/>
    <property type="molecule type" value="Genomic_DNA"/>
</dbReference>
<feature type="compositionally biased region" description="Low complexity" evidence="1">
    <location>
        <begin position="543"/>
        <end position="552"/>
    </location>
</feature>
<keyword evidence="4" id="KW-1185">Reference proteome</keyword>
<organism evidence="3 4">
    <name type="scientific">Xylaria bambusicola</name>
    <dbReference type="NCBI Taxonomy" id="326684"/>
    <lineage>
        <taxon>Eukaryota</taxon>
        <taxon>Fungi</taxon>
        <taxon>Dikarya</taxon>
        <taxon>Ascomycota</taxon>
        <taxon>Pezizomycotina</taxon>
        <taxon>Sordariomycetes</taxon>
        <taxon>Xylariomycetidae</taxon>
        <taxon>Xylariales</taxon>
        <taxon>Xylariaceae</taxon>
        <taxon>Xylaria</taxon>
    </lineage>
</organism>
<feature type="compositionally biased region" description="Basic residues" evidence="1">
    <location>
        <begin position="203"/>
        <end position="221"/>
    </location>
</feature>
<reference evidence="3 4" key="1">
    <citation type="submission" date="2023-10" db="EMBL/GenBank/DDBJ databases">
        <title>Draft genome sequence of Xylaria bambusicola isolate GMP-LS, the root and basal stem rot pathogen of sugarcane in Indonesia.</title>
        <authorList>
            <person name="Selvaraj P."/>
            <person name="Muralishankar V."/>
            <person name="Muruganantham S."/>
            <person name="Sp S."/>
            <person name="Haryani S."/>
            <person name="Lau K.J.X."/>
            <person name="Naqvi N.I."/>
        </authorList>
    </citation>
    <scope>NUCLEOTIDE SEQUENCE [LARGE SCALE GENOMIC DNA]</scope>
    <source>
        <strain evidence="3">GMP-LS</strain>
    </source>
</reference>
<evidence type="ECO:0000259" key="2">
    <source>
        <dbReference type="Pfam" id="PF10680"/>
    </source>
</evidence>
<feature type="region of interest" description="Disordered" evidence="1">
    <location>
        <begin position="523"/>
        <end position="572"/>
    </location>
</feature>
<dbReference type="InterPro" id="IPR019622">
    <property type="entry name" value="Rrn9_dom"/>
</dbReference>
<feature type="compositionally biased region" description="Low complexity" evidence="1">
    <location>
        <begin position="560"/>
        <end position="572"/>
    </location>
</feature>
<feature type="region of interest" description="Disordered" evidence="1">
    <location>
        <begin position="644"/>
        <end position="683"/>
    </location>
</feature>
<dbReference type="AlphaFoldDB" id="A0AAN7Z8U8"/>
<feature type="compositionally biased region" description="Low complexity" evidence="1">
    <location>
        <begin position="437"/>
        <end position="447"/>
    </location>
</feature>
<sequence length="683" mass="76482">MFTDHFVMAYTGDDSDEYLPDSDDSNDSNERLNRWSGAPSTWQQLNNAEIDTHIALNEIRNQDLSIHLYNAFALKRRHDRRKTQDVSNPVPNQDINIATGQRVQDDKWVPPNAWTAWPLPAKAVPRPGFMGRTEDTDERLILRMRTPYKPKTELEETISAAMLRFAKERFQARQRTAQQSEDAAETGRATSDEEDSDTEMSSKPRRARSKSKAKSRSKSRPVKYESTSEGDMMDVDDLPVDKRSSPVLPEIIPLNAVVAADDELSYALLRPSAQGIIAKLDTTLATLLNAQKAKYSCPFESDVSDVSSRSQSRSLSRTRGPSNTRSQPPDTSRKPSPRSRVSSIAEGPSEASGKAKKQRGRPKKVYPRLDGETDREYAVRIARLRKERLPKLADDGVSDSTPAPNSAAEHTDNNEETKSKTRKFRQRRGSEALSDVTSTSRTSTSSRRPPRLARVRLRDWRDILGAAALAGFPVQALDRAARRCADLFGQGFTLHTLQEGPLDQAQLHSTMRYEPGMATPHILEDSEDEDDEKVHPGPRTRTSRALSAAASEGSRRGRSRSVGPRSMSRSRSASAGGAFFCIFSNCPRSVNPFIRRLNLIRHLRLVHMYDGNELPEAVDSQDEMHGAVHTDGFLKPIRIRPGWRGEDTVKGKRRPQTKVRGGEMADTRMRDTDSMTGYEEVSD</sequence>
<protein>
    <recommendedName>
        <fullName evidence="2">Rrn9 domain-containing protein</fullName>
    </recommendedName>
</protein>
<feature type="region of interest" description="Disordered" evidence="1">
    <location>
        <begin position="171"/>
        <end position="241"/>
    </location>
</feature>
<evidence type="ECO:0000256" key="1">
    <source>
        <dbReference type="SAM" id="MobiDB-lite"/>
    </source>
</evidence>
<feature type="compositionally biased region" description="Basic and acidic residues" evidence="1">
    <location>
        <begin position="409"/>
        <end position="419"/>
    </location>
</feature>
<feature type="compositionally biased region" description="Basic residues" evidence="1">
    <location>
        <begin position="354"/>
        <end position="366"/>
    </location>
</feature>
<proteinExistence type="predicted"/>
<gene>
    <name evidence="3" type="ORF">RRF57_006263</name>
</gene>